<accession>A0A3P6TEP5</accession>
<sequence length="209" mass="23789">MAYFLRENSDEGRAAVVNLMGLLVSNRDFVAGLWEYTVGLRAKVAFGTPKTLISVLEKRFIWFFAVFWEFSRRVSEEVRGGDVSPNILAKDLTLGLIDIAYPVVNYGAMSGGGIGFIGGGGAKAMTSEEREKNAKWAELFRNVASITKVLYERDSRLHFMPNGFWSNHNRQVVINTVGIFCIIVIVFIIYYYYLLIFIIVIYYYYVLLL</sequence>
<evidence type="ECO:0000256" key="1">
    <source>
        <dbReference type="SAM" id="Phobius"/>
    </source>
</evidence>
<name>A0A3P6TEP5_ANISI</name>
<protein>
    <submittedName>
        <fullName evidence="2">Uncharacterized protein</fullName>
    </submittedName>
</protein>
<reference evidence="2 3" key="1">
    <citation type="submission" date="2018-11" db="EMBL/GenBank/DDBJ databases">
        <authorList>
            <consortium name="Pathogen Informatics"/>
        </authorList>
    </citation>
    <scope>NUCLEOTIDE SEQUENCE [LARGE SCALE GENOMIC DNA]</scope>
</reference>
<organism evidence="2 3">
    <name type="scientific">Anisakis simplex</name>
    <name type="common">Herring worm</name>
    <dbReference type="NCBI Taxonomy" id="6269"/>
    <lineage>
        <taxon>Eukaryota</taxon>
        <taxon>Metazoa</taxon>
        <taxon>Ecdysozoa</taxon>
        <taxon>Nematoda</taxon>
        <taxon>Chromadorea</taxon>
        <taxon>Rhabditida</taxon>
        <taxon>Spirurina</taxon>
        <taxon>Ascaridomorpha</taxon>
        <taxon>Ascaridoidea</taxon>
        <taxon>Anisakidae</taxon>
        <taxon>Anisakis</taxon>
        <taxon>Anisakis simplex complex</taxon>
    </lineage>
</organism>
<gene>
    <name evidence="2" type="ORF">ASIM_LOCUS20535</name>
</gene>
<feature type="transmembrane region" description="Helical" evidence="1">
    <location>
        <begin position="172"/>
        <end position="205"/>
    </location>
</feature>
<evidence type="ECO:0000313" key="3">
    <source>
        <dbReference type="Proteomes" id="UP000267096"/>
    </source>
</evidence>
<keyword evidence="1" id="KW-0812">Transmembrane</keyword>
<keyword evidence="1" id="KW-1133">Transmembrane helix</keyword>
<proteinExistence type="predicted"/>
<dbReference type="EMBL" id="UYRR01039886">
    <property type="protein sequence ID" value="VDK77710.1"/>
    <property type="molecule type" value="Genomic_DNA"/>
</dbReference>
<dbReference type="AlphaFoldDB" id="A0A3P6TEP5"/>
<evidence type="ECO:0000313" key="2">
    <source>
        <dbReference type="EMBL" id="VDK77710.1"/>
    </source>
</evidence>
<dbReference type="Proteomes" id="UP000267096">
    <property type="component" value="Unassembled WGS sequence"/>
</dbReference>
<keyword evidence="3" id="KW-1185">Reference proteome</keyword>
<keyword evidence="1" id="KW-0472">Membrane</keyword>